<evidence type="ECO:0000313" key="2">
    <source>
        <dbReference type="EMBL" id="CAG8684437.1"/>
    </source>
</evidence>
<dbReference type="PANTHER" id="PTHR36168:SF1">
    <property type="entry name" value="ORC1-LIKE AAA ATPASE DOMAIN-CONTAINING PROTEIN"/>
    <property type="match status" value="1"/>
</dbReference>
<protein>
    <submittedName>
        <fullName evidence="2">24730_t:CDS:1</fullName>
    </submittedName>
</protein>
<name>A0A9N9HKZ5_9GLOM</name>
<comment type="caution">
    <text evidence="2">The sequence shown here is derived from an EMBL/GenBank/DDBJ whole genome shotgun (WGS) entry which is preliminary data.</text>
</comment>
<keyword evidence="3" id="KW-1185">Reference proteome</keyword>
<dbReference type="Proteomes" id="UP000789405">
    <property type="component" value="Unassembled WGS sequence"/>
</dbReference>
<dbReference type="PANTHER" id="PTHR36168">
    <property type="entry name" value="CHROMOSOME 1, WHOLE GENOME SHOTGUN SEQUENCE"/>
    <property type="match status" value="1"/>
</dbReference>
<gene>
    <name evidence="2" type="ORF">DERYTH_LOCUS12010</name>
</gene>
<proteinExistence type="predicted"/>
<reference evidence="2" key="1">
    <citation type="submission" date="2021-06" db="EMBL/GenBank/DDBJ databases">
        <authorList>
            <person name="Kallberg Y."/>
            <person name="Tangrot J."/>
            <person name="Rosling A."/>
        </authorList>
    </citation>
    <scope>NUCLEOTIDE SEQUENCE</scope>
    <source>
        <strain evidence="2">MA453B</strain>
    </source>
</reference>
<dbReference type="Pfam" id="PF01637">
    <property type="entry name" value="ATPase_2"/>
    <property type="match status" value="1"/>
</dbReference>
<accession>A0A9N9HKZ5</accession>
<dbReference type="InterPro" id="IPR011579">
    <property type="entry name" value="ATPase_dom"/>
</dbReference>
<dbReference type="EMBL" id="CAJVPY010007702">
    <property type="protein sequence ID" value="CAG8684437.1"/>
    <property type="molecule type" value="Genomic_DNA"/>
</dbReference>
<dbReference type="SUPFAM" id="SSF52540">
    <property type="entry name" value="P-loop containing nucleoside triphosphate hydrolases"/>
    <property type="match status" value="1"/>
</dbReference>
<evidence type="ECO:0000313" key="3">
    <source>
        <dbReference type="Proteomes" id="UP000789405"/>
    </source>
</evidence>
<dbReference type="OrthoDB" id="511599at2759"/>
<dbReference type="Gene3D" id="3.40.50.300">
    <property type="entry name" value="P-loop containing nucleotide triphosphate hydrolases"/>
    <property type="match status" value="1"/>
</dbReference>
<sequence length="409" mass="46057">TQYSATPPSNPPNKSIKNTPVFVKNIVKRLTVGKIILGIISMDLVIAECRRRYSDYTLFNAFATGSKKTLEEPPEKFIPREKIVNKIKTMLTPDKEYSLYRTISGSHGVGKSTLVRKAAKKVSRGVIYVDVPANFENFGDEFAKALNISFDKPISLTSALLRKICGIPLKSGISQDPKWVRALDSFKRGAETYLKTYGKPAVIIYDNVNRLALKNPKLLDVLQDDAKDHADVSEYITLFVTSEGTVKRMQGRSSWSRATRTFEIGDMTKVESMDYLVNKSGIPLREAEQFYNLLGGRIEHLITAVDLFAETPSFEECKETLVKRHEATFTEAGINPGGRYHDIAKKVVNVLLEKGQIGFLEYHKIVNDAKVANFLLATNIFSYHPEKSVINFHSKIIEFIIREKIVEIV</sequence>
<dbReference type="InterPro" id="IPR027417">
    <property type="entry name" value="P-loop_NTPase"/>
</dbReference>
<dbReference type="GO" id="GO:0005524">
    <property type="term" value="F:ATP binding"/>
    <property type="evidence" value="ECO:0007669"/>
    <property type="project" value="InterPro"/>
</dbReference>
<organism evidence="2 3">
    <name type="scientific">Dentiscutata erythropus</name>
    <dbReference type="NCBI Taxonomy" id="1348616"/>
    <lineage>
        <taxon>Eukaryota</taxon>
        <taxon>Fungi</taxon>
        <taxon>Fungi incertae sedis</taxon>
        <taxon>Mucoromycota</taxon>
        <taxon>Glomeromycotina</taxon>
        <taxon>Glomeromycetes</taxon>
        <taxon>Diversisporales</taxon>
        <taxon>Gigasporaceae</taxon>
        <taxon>Dentiscutata</taxon>
    </lineage>
</organism>
<feature type="non-terminal residue" evidence="2">
    <location>
        <position position="409"/>
    </location>
</feature>
<dbReference type="AlphaFoldDB" id="A0A9N9HKZ5"/>
<evidence type="ECO:0000259" key="1">
    <source>
        <dbReference type="Pfam" id="PF01637"/>
    </source>
</evidence>
<feature type="domain" description="ATPase" evidence="1">
    <location>
        <begin position="77"/>
        <end position="302"/>
    </location>
</feature>